<dbReference type="SUPFAM" id="SSF54427">
    <property type="entry name" value="NTF2-like"/>
    <property type="match status" value="1"/>
</dbReference>
<proteinExistence type="predicted"/>
<dbReference type="AlphaFoldDB" id="H5TYS5"/>
<dbReference type="EMBL" id="BAFC01000048">
    <property type="protein sequence ID" value="GAB38633.1"/>
    <property type="molecule type" value="Genomic_DNA"/>
</dbReference>
<dbReference type="Gene3D" id="3.10.450.50">
    <property type="match status" value="1"/>
</dbReference>
<dbReference type="Proteomes" id="UP000005845">
    <property type="component" value="Unassembled WGS sequence"/>
</dbReference>
<dbReference type="eggNOG" id="COG3631">
    <property type="taxonomic scope" value="Bacteria"/>
</dbReference>
<evidence type="ECO:0000313" key="3">
    <source>
        <dbReference type="Proteomes" id="UP000005845"/>
    </source>
</evidence>
<gene>
    <name evidence="2" type="ORF">GOSPT_048_00130</name>
</gene>
<organism evidence="2 3">
    <name type="scientific">Gordonia sputi NBRC 100414</name>
    <dbReference type="NCBI Taxonomy" id="1089453"/>
    <lineage>
        <taxon>Bacteria</taxon>
        <taxon>Bacillati</taxon>
        <taxon>Actinomycetota</taxon>
        <taxon>Actinomycetes</taxon>
        <taxon>Mycobacteriales</taxon>
        <taxon>Gordoniaceae</taxon>
        <taxon>Gordonia</taxon>
    </lineage>
</organism>
<evidence type="ECO:0000313" key="2">
    <source>
        <dbReference type="EMBL" id="GAB38633.1"/>
    </source>
</evidence>
<keyword evidence="3" id="KW-1185">Reference proteome</keyword>
<dbReference type="RefSeq" id="WP_005204636.1">
    <property type="nucleotide sequence ID" value="NZ_BAFC01000048.1"/>
</dbReference>
<evidence type="ECO:0000259" key="1">
    <source>
        <dbReference type="Pfam" id="PF12680"/>
    </source>
</evidence>
<comment type="caution">
    <text evidence="2">The sequence shown here is derived from an EMBL/GenBank/DDBJ whole genome shotgun (WGS) entry which is preliminary data.</text>
</comment>
<sequence length="150" mass="17046">MTISTQTMTREQRKSVAIEYFKRFDNGGDVLGLFADDATVYFPKWGVTEGKEEIARMFGDVAGLFVEIHHYPEYLKFIIEDDMVVAEGITSGVTSDGTEWRAGVTHAGRWTDVFEIRDHQIQRCYIYLDPDYAGADTARYPWLADAEAMA</sequence>
<name>H5TYS5_9ACTN</name>
<protein>
    <recommendedName>
        <fullName evidence="1">SnoaL-like domain-containing protein</fullName>
    </recommendedName>
</protein>
<dbReference type="InterPro" id="IPR032710">
    <property type="entry name" value="NTF2-like_dom_sf"/>
</dbReference>
<dbReference type="Pfam" id="PF12680">
    <property type="entry name" value="SnoaL_2"/>
    <property type="match status" value="1"/>
</dbReference>
<dbReference type="InterPro" id="IPR037401">
    <property type="entry name" value="SnoaL-like"/>
</dbReference>
<feature type="domain" description="SnoaL-like" evidence="1">
    <location>
        <begin position="29"/>
        <end position="123"/>
    </location>
</feature>
<reference evidence="2 3" key="1">
    <citation type="submission" date="2012-02" db="EMBL/GenBank/DDBJ databases">
        <title>Whole genome shotgun sequence of Gordonia sputi NBRC 100414.</title>
        <authorList>
            <person name="Yoshida I."/>
            <person name="Hosoyama A."/>
            <person name="Tsuchikane K."/>
            <person name="Katsumata H."/>
            <person name="Yamazaki S."/>
            <person name="Fujita N."/>
        </authorList>
    </citation>
    <scope>NUCLEOTIDE SEQUENCE [LARGE SCALE GENOMIC DNA]</scope>
    <source>
        <strain evidence="2 3">NBRC 100414</strain>
    </source>
</reference>
<accession>H5TYS5</accession>